<keyword evidence="1" id="KW-0175">Coiled coil</keyword>
<reference evidence="2 3" key="1">
    <citation type="submission" date="2015-09" db="EMBL/GenBank/DDBJ databases">
        <title>Host preference determinants of Valsa canker pathogens revealed by comparative genomics.</title>
        <authorList>
            <person name="Yin Z."/>
            <person name="Huang L."/>
        </authorList>
    </citation>
    <scope>NUCLEOTIDE SEQUENCE [LARGE SCALE GENOMIC DNA]</scope>
    <source>
        <strain evidence="2 3">03-1</strain>
    </source>
</reference>
<organism evidence="2 3">
    <name type="scientific">Cytospora schulzeri</name>
    <dbReference type="NCBI Taxonomy" id="448051"/>
    <lineage>
        <taxon>Eukaryota</taxon>
        <taxon>Fungi</taxon>
        <taxon>Dikarya</taxon>
        <taxon>Ascomycota</taxon>
        <taxon>Pezizomycotina</taxon>
        <taxon>Sordariomycetes</taxon>
        <taxon>Sordariomycetidae</taxon>
        <taxon>Diaporthales</taxon>
        <taxon>Cytosporaceae</taxon>
        <taxon>Cytospora</taxon>
    </lineage>
</organism>
<dbReference type="EMBL" id="LKEA01000067">
    <property type="protein sequence ID" value="ROV89820.1"/>
    <property type="molecule type" value="Genomic_DNA"/>
</dbReference>
<evidence type="ECO:0000256" key="1">
    <source>
        <dbReference type="SAM" id="Coils"/>
    </source>
</evidence>
<dbReference type="AlphaFoldDB" id="A0A423VFW6"/>
<gene>
    <name evidence="2" type="ORF">VMCG_09485</name>
</gene>
<dbReference type="STRING" id="356882.A0A423VFW6"/>
<comment type="caution">
    <text evidence="2">The sequence shown here is derived from an EMBL/GenBank/DDBJ whole genome shotgun (WGS) entry which is preliminary data.</text>
</comment>
<accession>A0A423VFW6</accession>
<dbReference type="OrthoDB" id="5220943at2759"/>
<dbReference type="Proteomes" id="UP000283895">
    <property type="component" value="Unassembled WGS sequence"/>
</dbReference>
<evidence type="ECO:0000313" key="2">
    <source>
        <dbReference type="EMBL" id="ROV89820.1"/>
    </source>
</evidence>
<sequence>MKEAKSAIWEIFHTIPRETLESVVAGTIARDSSRRSGVPEHYRDLSNFGIYVVAIAVNNREGAWLTVKDLGKVIGYLEAYIEGAIAYRRRNGERPKEIREVRLQDLVEKIDNMYGLRPPDKGPRFVHKDSSLESWQPRVDGLKRRRHESKRLDPTDLPITEVLVAALANSYISQDGLNRIACDGESGRPKRKLKGKLNPASNMALNSFPGFSGVTLPDANDDAEDVPRHDHGAEEYVKGRETYFYNNLTASVEELEKRHAFDELEEVNEMAKELRRYVDSYTATKTRILGNIKKLQDDIKLLELTMDLHGTIFKKK</sequence>
<evidence type="ECO:0000313" key="3">
    <source>
        <dbReference type="Proteomes" id="UP000283895"/>
    </source>
</evidence>
<feature type="coiled-coil region" evidence="1">
    <location>
        <begin position="245"/>
        <end position="284"/>
    </location>
</feature>
<protein>
    <submittedName>
        <fullName evidence="2">Uncharacterized protein</fullName>
    </submittedName>
</protein>
<keyword evidence="3" id="KW-1185">Reference proteome</keyword>
<proteinExistence type="predicted"/>
<name>A0A423VFW6_9PEZI</name>